<gene>
    <name evidence="5" type="ORF">FHX37_2029</name>
</gene>
<feature type="domain" description="HTH gntR-type" evidence="4">
    <location>
        <begin position="23"/>
        <end position="93"/>
    </location>
</feature>
<dbReference type="Gene3D" id="1.20.120.530">
    <property type="entry name" value="GntR ligand-binding domain-like"/>
    <property type="match status" value="1"/>
</dbReference>
<dbReference type="EMBL" id="VFQC01000001">
    <property type="protein sequence ID" value="TQN32102.1"/>
    <property type="molecule type" value="Genomic_DNA"/>
</dbReference>
<dbReference type="OrthoDB" id="4535513at2"/>
<sequence>MQDGAEPQVGPAFGAVFRTVRGGNAFEETVERLLSAIKLGVVVPGERFPAERDLAARLGISRITLREAIRALQEAGYVEPRRGRGGGTFVTYVPPRPSREEALRVLHTLDGGLEDLFAFRRVLEVGAGVRLAETGLTSEQRQLLNTRLAEVEAAAVEDYRRHDTDFHLTIAELAGSASLSTTLADVRMRINELLNAMPMLARNLEHSNVQHRTIVEAILAQDPDATRAAIGEHLEGSEVLLRAFLGEPRP</sequence>
<dbReference type="SMART" id="SM00345">
    <property type="entry name" value="HTH_GNTR"/>
    <property type="match status" value="1"/>
</dbReference>
<dbReference type="PROSITE" id="PS50949">
    <property type="entry name" value="HTH_GNTR"/>
    <property type="match status" value="1"/>
</dbReference>
<dbReference type="Gene3D" id="1.10.10.10">
    <property type="entry name" value="Winged helix-like DNA-binding domain superfamily/Winged helix DNA-binding domain"/>
    <property type="match status" value="1"/>
</dbReference>
<protein>
    <submittedName>
        <fullName evidence="5">GntR family transcriptional regulator</fullName>
    </submittedName>
</protein>
<dbReference type="Proteomes" id="UP000317422">
    <property type="component" value="Unassembled WGS sequence"/>
</dbReference>
<dbReference type="CDD" id="cd07377">
    <property type="entry name" value="WHTH_GntR"/>
    <property type="match status" value="1"/>
</dbReference>
<evidence type="ECO:0000256" key="1">
    <source>
        <dbReference type="ARBA" id="ARBA00023015"/>
    </source>
</evidence>
<dbReference type="InterPro" id="IPR000524">
    <property type="entry name" value="Tscrpt_reg_HTH_GntR"/>
</dbReference>
<reference evidence="5 6" key="1">
    <citation type="submission" date="2019-06" db="EMBL/GenBank/DDBJ databases">
        <title>Sequencing the genomes of 1000 actinobacteria strains.</title>
        <authorList>
            <person name="Klenk H.-P."/>
        </authorList>
    </citation>
    <scope>NUCLEOTIDE SEQUENCE [LARGE SCALE GENOMIC DNA]</scope>
    <source>
        <strain evidence="5 6">DSM 45015</strain>
    </source>
</reference>
<evidence type="ECO:0000256" key="2">
    <source>
        <dbReference type="ARBA" id="ARBA00023125"/>
    </source>
</evidence>
<dbReference type="PANTHER" id="PTHR43537">
    <property type="entry name" value="TRANSCRIPTIONAL REGULATOR, GNTR FAMILY"/>
    <property type="match status" value="1"/>
</dbReference>
<dbReference type="PANTHER" id="PTHR43537:SF24">
    <property type="entry name" value="GLUCONATE OPERON TRANSCRIPTIONAL REPRESSOR"/>
    <property type="match status" value="1"/>
</dbReference>
<keyword evidence="2" id="KW-0238">DNA-binding</keyword>
<evidence type="ECO:0000256" key="3">
    <source>
        <dbReference type="ARBA" id="ARBA00023163"/>
    </source>
</evidence>
<dbReference type="InterPro" id="IPR036390">
    <property type="entry name" value="WH_DNA-bd_sf"/>
</dbReference>
<keyword evidence="6" id="KW-1185">Reference proteome</keyword>
<comment type="caution">
    <text evidence="5">The sequence shown here is derived from an EMBL/GenBank/DDBJ whole genome shotgun (WGS) entry which is preliminary data.</text>
</comment>
<keyword evidence="1" id="KW-0805">Transcription regulation</keyword>
<dbReference type="PRINTS" id="PR00035">
    <property type="entry name" value="HTHGNTR"/>
</dbReference>
<dbReference type="Pfam" id="PF07729">
    <property type="entry name" value="FCD"/>
    <property type="match status" value="1"/>
</dbReference>
<name>A0A543NJW8_9ACTN</name>
<evidence type="ECO:0000313" key="6">
    <source>
        <dbReference type="Proteomes" id="UP000317422"/>
    </source>
</evidence>
<dbReference type="GO" id="GO:0003700">
    <property type="term" value="F:DNA-binding transcription factor activity"/>
    <property type="evidence" value="ECO:0007669"/>
    <property type="project" value="InterPro"/>
</dbReference>
<dbReference type="AlphaFoldDB" id="A0A543NJW8"/>
<organism evidence="5 6">
    <name type="scientific">Haloactinospora alba</name>
    <dbReference type="NCBI Taxonomy" id="405555"/>
    <lineage>
        <taxon>Bacteria</taxon>
        <taxon>Bacillati</taxon>
        <taxon>Actinomycetota</taxon>
        <taxon>Actinomycetes</taxon>
        <taxon>Streptosporangiales</taxon>
        <taxon>Nocardiopsidaceae</taxon>
        <taxon>Haloactinospora</taxon>
    </lineage>
</organism>
<dbReference type="InterPro" id="IPR036388">
    <property type="entry name" value="WH-like_DNA-bd_sf"/>
</dbReference>
<proteinExistence type="predicted"/>
<evidence type="ECO:0000313" key="5">
    <source>
        <dbReference type="EMBL" id="TQN32102.1"/>
    </source>
</evidence>
<dbReference type="SUPFAM" id="SSF46785">
    <property type="entry name" value="Winged helix' DNA-binding domain"/>
    <property type="match status" value="1"/>
</dbReference>
<dbReference type="SUPFAM" id="SSF48008">
    <property type="entry name" value="GntR ligand-binding domain-like"/>
    <property type="match status" value="1"/>
</dbReference>
<dbReference type="Pfam" id="PF00392">
    <property type="entry name" value="GntR"/>
    <property type="match status" value="1"/>
</dbReference>
<dbReference type="InterPro" id="IPR011711">
    <property type="entry name" value="GntR_C"/>
</dbReference>
<accession>A0A543NJW8</accession>
<dbReference type="RefSeq" id="WP_141923655.1">
    <property type="nucleotide sequence ID" value="NZ_VFQC01000001.1"/>
</dbReference>
<evidence type="ECO:0000259" key="4">
    <source>
        <dbReference type="PROSITE" id="PS50949"/>
    </source>
</evidence>
<dbReference type="InterPro" id="IPR008920">
    <property type="entry name" value="TF_FadR/GntR_C"/>
</dbReference>
<dbReference type="SMART" id="SM00895">
    <property type="entry name" value="FCD"/>
    <property type="match status" value="1"/>
</dbReference>
<keyword evidence="3" id="KW-0804">Transcription</keyword>
<dbReference type="GO" id="GO:0003677">
    <property type="term" value="F:DNA binding"/>
    <property type="evidence" value="ECO:0007669"/>
    <property type="project" value="UniProtKB-KW"/>
</dbReference>